<sequence>MFNLDEVNKVKLTTKIEALLYIKGKALSLAEIATSLQAETETIEEALIELMSDYAHRDSALEIVENNLGYSLQLKSAYETLLKDSIPAELGKGALRTLAAIAIKYPLLQTDLIEMRGSSAYQQVGELVELGFIRKRPQTDGRSYWLEVTDKFHQYFEIDKLAIS</sequence>
<keyword evidence="3" id="KW-0159">Chromosome partition</keyword>
<dbReference type="PIRSF" id="PIRSF019345">
    <property type="entry name" value="ScpB"/>
    <property type="match status" value="1"/>
</dbReference>
<evidence type="ECO:0000256" key="1">
    <source>
        <dbReference type="ARBA" id="ARBA00022490"/>
    </source>
</evidence>
<evidence type="ECO:0000313" key="5">
    <source>
        <dbReference type="EMBL" id="VEP15010.1"/>
    </source>
</evidence>
<evidence type="ECO:0000256" key="3">
    <source>
        <dbReference type="ARBA" id="ARBA00022829"/>
    </source>
</evidence>
<dbReference type="InterPro" id="IPR036390">
    <property type="entry name" value="WH_DNA-bd_sf"/>
</dbReference>
<protein>
    <submittedName>
        <fullName evidence="5">Segregation and condensation protein B</fullName>
    </submittedName>
</protein>
<dbReference type="PANTHER" id="PTHR34298">
    <property type="entry name" value="SEGREGATION AND CONDENSATION PROTEIN B"/>
    <property type="match status" value="1"/>
</dbReference>
<dbReference type="AlphaFoldDB" id="A0A563VU85"/>
<dbReference type="Pfam" id="PF04079">
    <property type="entry name" value="SMC_ScpB"/>
    <property type="match status" value="1"/>
</dbReference>
<dbReference type="PANTHER" id="PTHR34298:SF2">
    <property type="entry name" value="SEGREGATION AND CONDENSATION PROTEIN B"/>
    <property type="match status" value="1"/>
</dbReference>
<accession>A0A563VU85</accession>
<gene>
    <name evidence="5" type="ORF">H1P_300032</name>
</gene>
<keyword evidence="6" id="KW-1185">Reference proteome</keyword>
<dbReference type="GO" id="GO:0051301">
    <property type="term" value="P:cell division"/>
    <property type="evidence" value="ECO:0007669"/>
    <property type="project" value="UniProtKB-KW"/>
</dbReference>
<evidence type="ECO:0000256" key="4">
    <source>
        <dbReference type="ARBA" id="ARBA00023306"/>
    </source>
</evidence>
<keyword evidence="4" id="KW-0131">Cell cycle</keyword>
<proteinExistence type="predicted"/>
<dbReference type="InterPro" id="IPR005234">
    <property type="entry name" value="ScpB_csome_segregation"/>
</dbReference>
<dbReference type="InterPro" id="IPR036388">
    <property type="entry name" value="WH-like_DNA-bd_sf"/>
</dbReference>
<dbReference type="Gene3D" id="1.10.10.10">
    <property type="entry name" value="Winged helix-like DNA-binding domain superfamily/Winged helix DNA-binding domain"/>
    <property type="match status" value="2"/>
</dbReference>
<dbReference type="NCBIfam" id="TIGR00281">
    <property type="entry name" value="SMC-Scp complex subunit ScpB"/>
    <property type="match status" value="1"/>
</dbReference>
<dbReference type="Proteomes" id="UP000320055">
    <property type="component" value="Unassembled WGS sequence"/>
</dbReference>
<organism evidence="5 6">
    <name type="scientific">Hyella patelloides LEGE 07179</name>
    <dbReference type="NCBI Taxonomy" id="945734"/>
    <lineage>
        <taxon>Bacteria</taxon>
        <taxon>Bacillati</taxon>
        <taxon>Cyanobacteriota</taxon>
        <taxon>Cyanophyceae</taxon>
        <taxon>Pleurocapsales</taxon>
        <taxon>Hyellaceae</taxon>
        <taxon>Hyella</taxon>
    </lineage>
</organism>
<keyword evidence="1" id="KW-0963">Cytoplasm</keyword>
<reference evidence="5 6" key="1">
    <citation type="submission" date="2019-01" db="EMBL/GenBank/DDBJ databases">
        <authorList>
            <person name="Brito A."/>
        </authorList>
    </citation>
    <scope>NUCLEOTIDE SEQUENCE [LARGE SCALE GENOMIC DNA]</scope>
    <source>
        <strain evidence="5">1</strain>
    </source>
</reference>
<dbReference type="EMBL" id="CAACVJ010000224">
    <property type="protein sequence ID" value="VEP15010.1"/>
    <property type="molecule type" value="Genomic_DNA"/>
</dbReference>
<name>A0A563VU85_9CYAN</name>
<dbReference type="SUPFAM" id="SSF46785">
    <property type="entry name" value="Winged helix' DNA-binding domain"/>
    <property type="match status" value="2"/>
</dbReference>
<keyword evidence="2" id="KW-0132">Cell division</keyword>
<evidence type="ECO:0000256" key="2">
    <source>
        <dbReference type="ARBA" id="ARBA00022618"/>
    </source>
</evidence>
<dbReference type="GO" id="GO:0051304">
    <property type="term" value="P:chromosome separation"/>
    <property type="evidence" value="ECO:0007669"/>
    <property type="project" value="InterPro"/>
</dbReference>
<evidence type="ECO:0000313" key="6">
    <source>
        <dbReference type="Proteomes" id="UP000320055"/>
    </source>
</evidence>